<gene>
    <name evidence="1" type="ORF">ALO70_02969</name>
</gene>
<accession>A0A0P9PZE4</accession>
<dbReference type="EMBL" id="LJQI01000277">
    <property type="protein sequence ID" value="KPX26157.1"/>
    <property type="molecule type" value="Genomic_DNA"/>
</dbReference>
<dbReference type="RefSeq" id="WP_057421621.1">
    <property type="nucleotide sequence ID" value="NZ_LIID01000019.1"/>
</dbReference>
<dbReference type="PATRIC" id="fig|129137.4.peg.4369"/>
<comment type="caution">
    <text evidence="1">The sequence shown here is derived from an EMBL/GenBank/DDBJ whole genome shotgun (WGS) entry which is preliminary data.</text>
</comment>
<dbReference type="Proteomes" id="UP000050490">
    <property type="component" value="Unassembled WGS sequence"/>
</dbReference>
<name>A0A0P9PZE4_PSEA0</name>
<sequence>MSKKVIGNLDDMFKEMHFNRTQQISNVEEEKVITPTTPEKPNRAYKELKLRPNAKHEEVALFEQCLELGADIELNAQLYRKALTYFLTEEVKRLEIIKENAKIAEEYKKLKGEQ</sequence>
<proteinExistence type="predicted"/>
<dbReference type="AlphaFoldDB" id="A0A0P9PZE4"/>
<evidence type="ECO:0000313" key="2">
    <source>
        <dbReference type="Proteomes" id="UP000050490"/>
    </source>
</evidence>
<organism evidence="1 2">
    <name type="scientific">Pseudomonas amygdali pv. eriobotryae</name>
    <dbReference type="NCBI Taxonomy" id="129137"/>
    <lineage>
        <taxon>Bacteria</taxon>
        <taxon>Pseudomonadati</taxon>
        <taxon>Pseudomonadota</taxon>
        <taxon>Gammaproteobacteria</taxon>
        <taxon>Pseudomonadales</taxon>
        <taxon>Pseudomonadaceae</taxon>
        <taxon>Pseudomonas</taxon>
        <taxon>Pseudomonas amygdali</taxon>
    </lineage>
</organism>
<reference evidence="1 2" key="1">
    <citation type="submission" date="2015-09" db="EMBL/GenBank/DDBJ databases">
        <title>Genome announcement of multiple Pseudomonas syringae strains.</title>
        <authorList>
            <person name="Thakur S."/>
            <person name="Wang P.W."/>
            <person name="Gong Y."/>
            <person name="Weir B.S."/>
            <person name="Guttman D.S."/>
        </authorList>
    </citation>
    <scope>NUCLEOTIDE SEQUENCE [LARGE SCALE GENOMIC DNA]</scope>
    <source>
        <strain evidence="1 2">ICMP4455</strain>
    </source>
</reference>
<protein>
    <submittedName>
        <fullName evidence="1">Uncharacterized protein</fullName>
    </submittedName>
</protein>
<evidence type="ECO:0000313" key="1">
    <source>
        <dbReference type="EMBL" id="KPX26157.1"/>
    </source>
</evidence>